<keyword evidence="1 5" id="KW-0436">Ligase</keyword>
<dbReference type="AlphaFoldDB" id="D9PIG5"/>
<accession>D9PIG5</accession>
<dbReference type="GO" id="GO:0000049">
    <property type="term" value="F:tRNA binding"/>
    <property type="evidence" value="ECO:0007669"/>
    <property type="project" value="TreeGrafter"/>
</dbReference>
<dbReference type="Gene3D" id="3.30.930.10">
    <property type="entry name" value="Bira Bifunctional Protein, Domain 2"/>
    <property type="match status" value="1"/>
</dbReference>
<feature type="domain" description="Aminoacyl-transfer RNA synthetases class-II family profile" evidence="4">
    <location>
        <begin position="11"/>
        <end position="106"/>
    </location>
</feature>
<evidence type="ECO:0000256" key="1">
    <source>
        <dbReference type="ARBA" id="ARBA00022598"/>
    </source>
</evidence>
<sequence>MISDKNTFERFKIRSKIISEIRNFLNKEEFLEIETPILQNQASGAMAETFNTHHNDYDIDMVLRISLEAEHKMIMVGGYPAVYEISKNFRNEGSDSTHMQEFTMIE</sequence>
<dbReference type="PROSITE" id="PS50862">
    <property type="entry name" value="AA_TRNA_LIGASE_II"/>
    <property type="match status" value="1"/>
</dbReference>
<keyword evidence="3" id="KW-0067">ATP-binding</keyword>
<dbReference type="GO" id="GO:0005829">
    <property type="term" value="C:cytosol"/>
    <property type="evidence" value="ECO:0007669"/>
    <property type="project" value="TreeGrafter"/>
</dbReference>
<gene>
    <name evidence="5" type="primary">lysS</name>
    <name evidence="5" type="ORF">LDC_1323</name>
</gene>
<dbReference type="InterPro" id="IPR018149">
    <property type="entry name" value="Lys-tRNA-synth_II_C"/>
</dbReference>
<dbReference type="PANTHER" id="PTHR42918">
    <property type="entry name" value="LYSYL-TRNA SYNTHETASE"/>
    <property type="match status" value="1"/>
</dbReference>
<dbReference type="InterPro" id="IPR004364">
    <property type="entry name" value="Aa-tRNA-synt_II"/>
</dbReference>
<evidence type="ECO:0000256" key="3">
    <source>
        <dbReference type="ARBA" id="ARBA00022840"/>
    </source>
</evidence>
<dbReference type="InterPro" id="IPR045864">
    <property type="entry name" value="aa-tRNA-synth_II/BPL/LPL"/>
</dbReference>
<dbReference type="PANTHER" id="PTHR42918:SF15">
    <property type="entry name" value="LYSINE--TRNA LIGASE, CHLOROPLASTIC_MITOCHONDRIAL"/>
    <property type="match status" value="1"/>
</dbReference>
<proteinExistence type="predicted"/>
<evidence type="ECO:0000259" key="4">
    <source>
        <dbReference type="PROSITE" id="PS50862"/>
    </source>
</evidence>
<dbReference type="PRINTS" id="PR00982">
    <property type="entry name" value="TRNASYNTHLYS"/>
</dbReference>
<comment type="caution">
    <text evidence="5">The sequence shown here is derived from an EMBL/GenBank/DDBJ whole genome shotgun (WGS) entry which is preliminary data.</text>
</comment>
<dbReference type="EMBL" id="ADZX01000431">
    <property type="protein sequence ID" value="EFK96648.1"/>
    <property type="molecule type" value="Genomic_DNA"/>
</dbReference>
<keyword evidence="2" id="KW-0547">Nucleotide-binding</keyword>
<reference evidence="5" key="1">
    <citation type="submission" date="2010-07" db="EMBL/GenBank/DDBJ databases">
        <authorList>
            <consortium name="CONSOLIDER consortium CSD2007-00005"/>
            <person name="Guazzaroni M.-E."/>
            <person name="Richter M."/>
            <person name="Garcia-Salamanca A."/>
            <person name="Yarza P."/>
            <person name="Ferrer M."/>
        </authorList>
    </citation>
    <scope>NUCLEOTIDE SEQUENCE</scope>
</reference>
<keyword evidence="5" id="KW-0030">Aminoacyl-tRNA synthetase</keyword>
<evidence type="ECO:0000313" key="5">
    <source>
        <dbReference type="EMBL" id="EFK96648.1"/>
    </source>
</evidence>
<organism evidence="5">
    <name type="scientific">sediment metagenome</name>
    <dbReference type="NCBI Taxonomy" id="749907"/>
    <lineage>
        <taxon>unclassified sequences</taxon>
        <taxon>metagenomes</taxon>
        <taxon>ecological metagenomes</taxon>
    </lineage>
</organism>
<reference evidence="5" key="2">
    <citation type="journal article" date="2011" name="Microb. Ecol.">
        <title>Taxonomic and Functional Metagenomic Profiling of the Microbial Community in the Anoxic Sediment of a Sub-saline Shallow Lake (Laguna de Carrizo, Central Spain).</title>
        <authorList>
            <person name="Ferrer M."/>
            <person name="Guazzaroni M.E."/>
            <person name="Richter M."/>
            <person name="Garcia-Salamanca A."/>
            <person name="Yarza P."/>
            <person name="Suarez-Suarez A."/>
            <person name="Solano J."/>
            <person name="Alcaide M."/>
            <person name="van Dillewijn P."/>
            <person name="Molina-Henares M.A."/>
            <person name="Lopez-Cortes N."/>
            <person name="Al-Ramahi Y."/>
            <person name="Guerrero C."/>
            <person name="Acosta A."/>
            <person name="de Eugenio L.I."/>
            <person name="Martinez V."/>
            <person name="Marques S."/>
            <person name="Rojo F."/>
            <person name="Santero E."/>
            <person name="Genilloud O."/>
            <person name="Perez-Perez J."/>
            <person name="Rossello-Mora R."/>
            <person name="Ramos J.L."/>
        </authorList>
    </citation>
    <scope>NUCLEOTIDE SEQUENCE</scope>
</reference>
<dbReference type="SUPFAM" id="SSF55681">
    <property type="entry name" value="Class II aaRS and biotin synthetases"/>
    <property type="match status" value="1"/>
</dbReference>
<name>D9PIG5_9ZZZZ</name>
<evidence type="ECO:0000256" key="2">
    <source>
        <dbReference type="ARBA" id="ARBA00022741"/>
    </source>
</evidence>
<dbReference type="InterPro" id="IPR006195">
    <property type="entry name" value="aa-tRNA-synth_II"/>
</dbReference>
<dbReference type="GO" id="GO:0006430">
    <property type="term" value="P:lysyl-tRNA aminoacylation"/>
    <property type="evidence" value="ECO:0007669"/>
    <property type="project" value="InterPro"/>
</dbReference>
<dbReference type="Pfam" id="PF00152">
    <property type="entry name" value="tRNA-synt_2"/>
    <property type="match status" value="1"/>
</dbReference>
<dbReference type="EC" id="6.1.1.6" evidence="5"/>
<protein>
    <submittedName>
        <fullName evidence="5">Lysyl-tRNA synthetase</fullName>
        <ecNumber evidence="5">6.1.1.6</ecNumber>
    </submittedName>
</protein>
<dbReference type="GO" id="GO:0004824">
    <property type="term" value="F:lysine-tRNA ligase activity"/>
    <property type="evidence" value="ECO:0007669"/>
    <property type="project" value="UniProtKB-EC"/>
</dbReference>
<dbReference type="GO" id="GO:0005524">
    <property type="term" value="F:ATP binding"/>
    <property type="evidence" value="ECO:0007669"/>
    <property type="project" value="UniProtKB-KW"/>
</dbReference>